<dbReference type="KEGG" id="cgv:CGLAU_04850"/>
<keyword evidence="1" id="KW-0812">Transmembrane</keyword>
<name>A0A1Q2HVT9_9CORY</name>
<protein>
    <submittedName>
        <fullName evidence="2">Uncharacterized protein</fullName>
    </submittedName>
</protein>
<evidence type="ECO:0000313" key="3">
    <source>
        <dbReference type="Proteomes" id="UP000217209"/>
    </source>
</evidence>
<keyword evidence="1" id="KW-0472">Membrane</keyword>
<feature type="transmembrane region" description="Helical" evidence="1">
    <location>
        <begin position="92"/>
        <end position="109"/>
    </location>
</feature>
<dbReference type="OrthoDB" id="4410789at2"/>
<organism evidence="2 3">
    <name type="scientific">Corynebacterium glaucum</name>
    <dbReference type="NCBI Taxonomy" id="187491"/>
    <lineage>
        <taxon>Bacteria</taxon>
        <taxon>Bacillati</taxon>
        <taxon>Actinomycetota</taxon>
        <taxon>Actinomycetes</taxon>
        <taxon>Mycobacteriales</taxon>
        <taxon>Corynebacteriaceae</taxon>
        <taxon>Corynebacterium</taxon>
    </lineage>
</organism>
<sequence length="110" mass="12518">MTSSGYRDDFYRDFSRGEVIQAFVWLSVFAAVAVMLQVGYFWAPLGIVFAGWFNAVLRRTAKLWTQNRWIQLVPLGVWAVGFWMMVGKGPSISEMLLLLVGIIWPLATVK</sequence>
<reference evidence="2 3" key="1">
    <citation type="submission" date="2016-12" db="EMBL/GenBank/DDBJ databases">
        <authorList>
            <person name="Song W.-J."/>
            <person name="Kurnit D.M."/>
        </authorList>
    </citation>
    <scope>NUCLEOTIDE SEQUENCE [LARGE SCALE GENOMIC DNA]</scope>
    <source>
        <strain evidence="2 3">DSM 30827</strain>
    </source>
</reference>
<dbReference type="Proteomes" id="UP000217209">
    <property type="component" value="Chromosome"/>
</dbReference>
<accession>A0A1Q2HVT9</accession>
<dbReference type="EMBL" id="CP019688">
    <property type="protein sequence ID" value="AQQ14944.1"/>
    <property type="molecule type" value="Genomic_DNA"/>
</dbReference>
<evidence type="ECO:0000256" key="1">
    <source>
        <dbReference type="SAM" id="Phobius"/>
    </source>
</evidence>
<keyword evidence="1" id="KW-1133">Transmembrane helix</keyword>
<dbReference type="AlphaFoldDB" id="A0A1Q2HVT9"/>
<keyword evidence="3" id="KW-1185">Reference proteome</keyword>
<dbReference type="RefSeq" id="WP_095659706.1">
    <property type="nucleotide sequence ID" value="NZ_CP019688.1"/>
</dbReference>
<proteinExistence type="predicted"/>
<feature type="transmembrane region" description="Helical" evidence="1">
    <location>
        <begin position="24"/>
        <end position="57"/>
    </location>
</feature>
<gene>
    <name evidence="2" type="ORF">CGLAU_04850</name>
</gene>
<feature type="transmembrane region" description="Helical" evidence="1">
    <location>
        <begin position="69"/>
        <end position="86"/>
    </location>
</feature>
<evidence type="ECO:0000313" key="2">
    <source>
        <dbReference type="EMBL" id="AQQ14944.1"/>
    </source>
</evidence>